<reference evidence="2 3" key="1">
    <citation type="submission" date="2020-04" db="EMBL/GenBank/DDBJ databases">
        <title>Draft Genome Sequence of Streptomyces morookaense DSM 40503, an 8-azaguanine-producing strain.</title>
        <authorList>
            <person name="Qi J."/>
            <person name="Gao J.-M."/>
        </authorList>
    </citation>
    <scope>NUCLEOTIDE SEQUENCE [LARGE SCALE GENOMIC DNA]</scope>
    <source>
        <strain evidence="2 3">DSM 40503</strain>
    </source>
</reference>
<dbReference type="Proteomes" id="UP000587462">
    <property type="component" value="Unassembled WGS sequence"/>
</dbReference>
<gene>
    <name evidence="2" type="ORF">HG542_27340</name>
</gene>
<evidence type="ECO:0000313" key="3">
    <source>
        <dbReference type="Proteomes" id="UP000587462"/>
    </source>
</evidence>
<sequence length="178" mass="17669">MAAALCGLVLLTGSSSAAAPPALAHEPVLCLGSENTAFFPGLSLTPRPTQIDGHASYSCSGGAAEPVAAGGHIHGEASAASCVDVHSLPAQPKPSKEIVHYADGAKSVIDYTSAPLVTRVAGALVLTLHGPVVAGRGKDAEATRTITLLPGRLPTACLAAEGLGHCTGPVSLLIAPRS</sequence>
<proteinExistence type="predicted"/>
<evidence type="ECO:0000256" key="1">
    <source>
        <dbReference type="SAM" id="SignalP"/>
    </source>
</evidence>
<accession>A0A7Y7B962</accession>
<feature type="signal peptide" evidence="1">
    <location>
        <begin position="1"/>
        <end position="17"/>
    </location>
</feature>
<keyword evidence="3" id="KW-1185">Reference proteome</keyword>
<evidence type="ECO:0000313" key="2">
    <source>
        <dbReference type="EMBL" id="NVK81343.1"/>
    </source>
</evidence>
<dbReference type="RefSeq" id="WP_171085986.1">
    <property type="nucleotide sequence ID" value="NZ_BNBU01000006.1"/>
</dbReference>
<comment type="caution">
    <text evidence="2">The sequence shown here is derived from an EMBL/GenBank/DDBJ whole genome shotgun (WGS) entry which is preliminary data.</text>
</comment>
<feature type="chain" id="PRO_5038756357" description="Secreted protein" evidence="1">
    <location>
        <begin position="18"/>
        <end position="178"/>
    </location>
</feature>
<organism evidence="2 3">
    <name type="scientific">Streptomyces morookaense</name>
    <name type="common">Streptoverticillium morookaense</name>
    <dbReference type="NCBI Taxonomy" id="1970"/>
    <lineage>
        <taxon>Bacteria</taxon>
        <taxon>Bacillati</taxon>
        <taxon>Actinomycetota</taxon>
        <taxon>Actinomycetes</taxon>
        <taxon>Kitasatosporales</taxon>
        <taxon>Streptomycetaceae</taxon>
        <taxon>Streptomyces</taxon>
    </lineage>
</organism>
<dbReference type="EMBL" id="JABBXF010000077">
    <property type="protein sequence ID" value="NVK81343.1"/>
    <property type="molecule type" value="Genomic_DNA"/>
</dbReference>
<name>A0A7Y7B962_STRMO</name>
<keyword evidence="1" id="KW-0732">Signal</keyword>
<protein>
    <recommendedName>
        <fullName evidence="4">Secreted protein</fullName>
    </recommendedName>
</protein>
<dbReference type="AlphaFoldDB" id="A0A7Y7B962"/>
<evidence type="ECO:0008006" key="4">
    <source>
        <dbReference type="Google" id="ProtNLM"/>
    </source>
</evidence>